<keyword evidence="4" id="KW-1185">Reference proteome</keyword>
<dbReference type="GO" id="GO:0016903">
    <property type="term" value="F:oxidoreductase activity, acting on the aldehyde or oxo group of donors"/>
    <property type="evidence" value="ECO:0007669"/>
    <property type="project" value="InterPro"/>
</dbReference>
<evidence type="ECO:0000256" key="1">
    <source>
        <dbReference type="ARBA" id="ARBA00023002"/>
    </source>
</evidence>
<dbReference type="PANTHER" id="PTHR42730:SF1">
    <property type="entry name" value="2-OXOGLUTARATE SYNTHASE SUBUNIT KORC"/>
    <property type="match status" value="1"/>
</dbReference>
<dbReference type="RefSeq" id="WP_073477716.1">
    <property type="nucleotide sequence ID" value="NZ_FQZU01000027.1"/>
</dbReference>
<feature type="domain" description="Pyruvate/ketoisovalerate oxidoreductase catalytic" evidence="2">
    <location>
        <begin position="12"/>
        <end position="173"/>
    </location>
</feature>
<dbReference type="EMBL" id="FQZU01000027">
    <property type="protein sequence ID" value="SHK56255.1"/>
    <property type="molecule type" value="Genomic_DNA"/>
</dbReference>
<dbReference type="Gene3D" id="3.40.920.10">
    <property type="entry name" value="Pyruvate-ferredoxin oxidoreductase, PFOR, domain III"/>
    <property type="match status" value="1"/>
</dbReference>
<sequence>MQRHNLVFSGSGGQGVITAAVILAEAAALYEGMSAVQSQKYGAAARGGSTRADVIISKTEILFPNVLQPNLLVALTQQAYSLNYPILRPGGILVSDPKYVATEKKVDALPIQLPMYEAVMDEIGKPIVYNVCMLGAVARIIRIVKPESIMKVLETRIPKGFLEMNQKALDIGYNMAEPFETVMA</sequence>
<accession>A0A1M6TGY7</accession>
<dbReference type="STRING" id="1121393.SAMN02745216_03677"/>
<evidence type="ECO:0000313" key="4">
    <source>
        <dbReference type="Proteomes" id="UP000183994"/>
    </source>
</evidence>
<dbReference type="InterPro" id="IPR019752">
    <property type="entry name" value="Pyrv/ketoisovalerate_OxRed_cat"/>
</dbReference>
<gene>
    <name evidence="3" type="ORF">SAMN02745216_03677</name>
</gene>
<evidence type="ECO:0000313" key="3">
    <source>
        <dbReference type="EMBL" id="SHK56255.1"/>
    </source>
</evidence>
<proteinExistence type="predicted"/>
<dbReference type="SUPFAM" id="SSF53323">
    <property type="entry name" value="Pyruvate-ferredoxin oxidoreductase, PFOR, domain III"/>
    <property type="match status" value="1"/>
</dbReference>
<dbReference type="InterPro" id="IPR052554">
    <property type="entry name" value="2-oxoglutarate_synth_KorC"/>
</dbReference>
<reference evidence="4" key="1">
    <citation type="submission" date="2016-11" db="EMBL/GenBank/DDBJ databases">
        <authorList>
            <person name="Varghese N."/>
            <person name="Submissions S."/>
        </authorList>
    </citation>
    <scope>NUCLEOTIDE SEQUENCE [LARGE SCALE GENOMIC DNA]</scope>
    <source>
        <strain evidence="4">DSM 16219</strain>
    </source>
</reference>
<dbReference type="PANTHER" id="PTHR42730">
    <property type="entry name" value="2-OXOGLUTARATE SYNTHASE SUBUNIT KORC"/>
    <property type="match status" value="1"/>
</dbReference>
<evidence type="ECO:0000259" key="2">
    <source>
        <dbReference type="Pfam" id="PF01558"/>
    </source>
</evidence>
<name>A0A1M6TGY7_9BACT</name>
<keyword evidence="1" id="KW-0560">Oxidoreductase</keyword>
<protein>
    <submittedName>
        <fullName evidence="3">2-oxoglutarate ferredoxin oxidoreductase, gamma subunit</fullName>
    </submittedName>
</protein>
<dbReference type="InterPro" id="IPR002869">
    <property type="entry name" value="Pyrv_flavodox_OxRed_cen"/>
</dbReference>
<dbReference type="AlphaFoldDB" id="A0A1M6TGY7"/>
<dbReference type="Proteomes" id="UP000183994">
    <property type="component" value="Unassembled WGS sequence"/>
</dbReference>
<dbReference type="Pfam" id="PF01558">
    <property type="entry name" value="POR"/>
    <property type="match status" value="1"/>
</dbReference>
<dbReference type="OrthoDB" id="9789125at2"/>
<organism evidence="3 4">
    <name type="scientific">Desulfatibacillum alkenivorans DSM 16219</name>
    <dbReference type="NCBI Taxonomy" id="1121393"/>
    <lineage>
        <taxon>Bacteria</taxon>
        <taxon>Pseudomonadati</taxon>
        <taxon>Thermodesulfobacteriota</taxon>
        <taxon>Desulfobacteria</taxon>
        <taxon>Desulfobacterales</taxon>
        <taxon>Desulfatibacillaceae</taxon>
        <taxon>Desulfatibacillum</taxon>
    </lineage>
</organism>